<reference evidence="2" key="1">
    <citation type="submission" date="2010-02" db="EMBL/GenBank/DDBJ databases">
        <title>Complete sequence of Aciduliprofundum boonei T469.</title>
        <authorList>
            <consortium name="US DOE Joint Genome Institute"/>
            <person name="Lucas S."/>
            <person name="Copeland A."/>
            <person name="Lapidus A."/>
            <person name="Cheng J.-F."/>
            <person name="Bruce D."/>
            <person name="Goodwin L."/>
            <person name="Pitluck S."/>
            <person name="Saunders E."/>
            <person name="Detter J.C."/>
            <person name="Han C."/>
            <person name="Tapia R."/>
            <person name="Land M."/>
            <person name="Hauser L."/>
            <person name="Kyrpides N."/>
            <person name="Mikhailova N."/>
            <person name="Flores G."/>
            <person name="Reysenbach A.-L."/>
            <person name="Woyke T."/>
        </authorList>
    </citation>
    <scope>NUCLEOTIDE SEQUENCE</scope>
    <source>
        <strain evidence="2">T469</strain>
    </source>
</reference>
<sequence>MSWSKMREYILHISLALFIWGLYWTITGGYWVLQSTGFIKKDPGMDYLTAWAGDWNYWFLIIGVFIAIAGGWYVFDTLRKRLKFEEYINSESKREFVNNLRELEEISYKLGEKYQNRLEEKKREWRVK</sequence>
<dbReference type="HOGENOM" id="CLU_1954523_0_0_2"/>
<accession>B5IDP6</accession>
<dbReference type="AlphaFoldDB" id="B5IDP6"/>
<dbReference type="Gene3D" id="1.20.58.290">
    <property type="entry name" value="Hypothetical membrane protein ta0354_69_121"/>
    <property type="match status" value="1"/>
</dbReference>
<dbReference type="OrthoDB" id="384681at2157"/>
<dbReference type="SUPFAM" id="SSF116858">
    <property type="entry name" value="Hypothetical membrane protein Ta0354, soluble domain"/>
    <property type="match status" value="1"/>
</dbReference>
<organism evidence="2 3">
    <name type="scientific">Aciduliprofundum boonei (strain DSM 19572 / T469)</name>
    <dbReference type="NCBI Taxonomy" id="439481"/>
    <lineage>
        <taxon>Archaea</taxon>
        <taxon>Methanobacteriati</taxon>
        <taxon>Thermoplasmatota</taxon>
        <taxon>DHVE2 group</taxon>
        <taxon>Candidatus Aciduliprofundum</taxon>
    </lineage>
</organism>
<evidence type="ECO:0000313" key="3">
    <source>
        <dbReference type="Proteomes" id="UP000001400"/>
    </source>
</evidence>
<dbReference type="eggNOG" id="arCOG05351">
    <property type="taxonomic scope" value="Archaea"/>
</dbReference>
<keyword evidence="3" id="KW-1185">Reference proteome</keyword>
<gene>
    <name evidence="2" type="ordered locus">Aboo_0307</name>
</gene>
<evidence type="ECO:0000313" key="2">
    <source>
        <dbReference type="EMBL" id="ADD08118.1"/>
    </source>
</evidence>
<proteinExistence type="predicted"/>
<dbReference type="InterPro" id="IPR036171">
    <property type="entry name" value="Ta0354_soluble_sf"/>
</dbReference>
<evidence type="ECO:0000259" key="1">
    <source>
        <dbReference type="Pfam" id="PF11433"/>
    </source>
</evidence>
<name>B5IDP6_ACIB4</name>
<dbReference type="Pfam" id="PF11433">
    <property type="entry name" value="DUF3198"/>
    <property type="match status" value="1"/>
</dbReference>
<dbReference type="Proteomes" id="UP000001400">
    <property type="component" value="Chromosome"/>
</dbReference>
<dbReference type="STRING" id="439481.Aboo_0307"/>
<feature type="domain" description="Uncharacterised membrane protein Ta0354 soluble" evidence="1">
    <location>
        <begin position="79"/>
        <end position="128"/>
    </location>
</feature>
<protein>
    <recommendedName>
        <fullName evidence="1">Uncharacterized membrane protein Ta0354 soluble domain-containing protein</fullName>
    </recommendedName>
</protein>
<dbReference type="KEGG" id="abi:Aboo_0307"/>
<dbReference type="GeneID" id="8827249"/>
<dbReference type="EMBL" id="CP001941">
    <property type="protein sequence ID" value="ADD08118.1"/>
    <property type="molecule type" value="Genomic_DNA"/>
</dbReference>
<dbReference type="InterPro" id="IPR024504">
    <property type="entry name" value="Unchr_Ta0354_soluble_domain"/>
</dbReference>
<dbReference type="RefSeq" id="WP_008084405.1">
    <property type="nucleotide sequence ID" value="NC_013926.1"/>
</dbReference>